<organism evidence="1 2">
    <name type="scientific">Coemansia linderi</name>
    <dbReference type="NCBI Taxonomy" id="2663919"/>
    <lineage>
        <taxon>Eukaryota</taxon>
        <taxon>Fungi</taxon>
        <taxon>Fungi incertae sedis</taxon>
        <taxon>Zoopagomycota</taxon>
        <taxon>Kickxellomycotina</taxon>
        <taxon>Kickxellomycetes</taxon>
        <taxon>Kickxellales</taxon>
        <taxon>Kickxellaceae</taxon>
        <taxon>Coemansia</taxon>
    </lineage>
</organism>
<evidence type="ECO:0000313" key="2">
    <source>
        <dbReference type="Proteomes" id="UP001140066"/>
    </source>
</evidence>
<comment type="caution">
    <text evidence="1">The sequence shown here is derived from an EMBL/GenBank/DDBJ whole genome shotgun (WGS) entry which is preliminary data.</text>
</comment>
<evidence type="ECO:0000313" key="1">
    <source>
        <dbReference type="EMBL" id="KAJ2790215.1"/>
    </source>
</evidence>
<protein>
    <submittedName>
        <fullName evidence="1">Uncharacterized protein</fullName>
    </submittedName>
</protein>
<reference evidence="1" key="1">
    <citation type="submission" date="2022-07" db="EMBL/GenBank/DDBJ databases">
        <title>Phylogenomic reconstructions and comparative analyses of Kickxellomycotina fungi.</title>
        <authorList>
            <person name="Reynolds N.K."/>
            <person name="Stajich J.E."/>
            <person name="Barry K."/>
            <person name="Grigoriev I.V."/>
            <person name="Crous P."/>
            <person name="Smith M.E."/>
        </authorList>
    </citation>
    <scope>NUCLEOTIDE SEQUENCE</scope>
    <source>
        <strain evidence="1">BCRC 34191</strain>
    </source>
</reference>
<accession>A0ACC1KIW0</accession>
<dbReference type="EMBL" id="JANBUK010000382">
    <property type="protein sequence ID" value="KAJ2790215.1"/>
    <property type="molecule type" value="Genomic_DNA"/>
</dbReference>
<sequence length="75" mass="8437">MFGRLFHYGVDLVLISTALAGIRRSTGLTLLSRPKLDDTNSTVQGVVKQYLDVGERVIDYAKPWLADSKLFKRQP</sequence>
<name>A0ACC1KIW0_9FUNG</name>
<keyword evidence="2" id="KW-1185">Reference proteome</keyword>
<proteinExistence type="predicted"/>
<dbReference type="Proteomes" id="UP001140066">
    <property type="component" value="Unassembled WGS sequence"/>
</dbReference>
<gene>
    <name evidence="1" type="ORF">GGI18_001937</name>
</gene>